<reference evidence="1" key="2">
    <citation type="submission" date="2025-09" db="UniProtKB">
        <authorList>
            <consortium name="Ensembl"/>
        </authorList>
    </citation>
    <scope>IDENTIFICATION</scope>
</reference>
<dbReference type="Ensembl" id="ENSLCNT00005009685.1">
    <property type="protein sequence ID" value="ENSLCNP00005008627.1"/>
    <property type="gene ID" value="ENSLCNG00005005657.1"/>
</dbReference>
<reference evidence="1" key="1">
    <citation type="submission" date="2025-08" db="UniProtKB">
        <authorList>
            <consortium name="Ensembl"/>
        </authorList>
    </citation>
    <scope>IDENTIFICATION</scope>
</reference>
<accession>A0A667GM93</accession>
<name>A0A667GM93_LYNCA</name>
<dbReference type="AlphaFoldDB" id="A0A667GM93"/>
<evidence type="ECO:0000313" key="1">
    <source>
        <dbReference type="Ensembl" id="ENSLCNP00005008627.1"/>
    </source>
</evidence>
<proteinExistence type="predicted"/>
<organism evidence="1 2">
    <name type="scientific">Lynx canadensis</name>
    <name type="common">Canada lynx</name>
    <name type="synonym">Felis canadensis</name>
    <dbReference type="NCBI Taxonomy" id="61383"/>
    <lineage>
        <taxon>Eukaryota</taxon>
        <taxon>Metazoa</taxon>
        <taxon>Chordata</taxon>
        <taxon>Craniata</taxon>
        <taxon>Vertebrata</taxon>
        <taxon>Euteleostomi</taxon>
        <taxon>Mammalia</taxon>
        <taxon>Eutheria</taxon>
        <taxon>Laurasiatheria</taxon>
        <taxon>Carnivora</taxon>
        <taxon>Feliformia</taxon>
        <taxon>Felidae</taxon>
        <taxon>Felinae</taxon>
        <taxon>Lynx</taxon>
    </lineage>
</organism>
<protein>
    <submittedName>
        <fullName evidence="1">Uncharacterized protein</fullName>
    </submittedName>
</protein>
<evidence type="ECO:0000313" key="2">
    <source>
        <dbReference type="Proteomes" id="UP000472241"/>
    </source>
</evidence>
<sequence>ILRRAKQFKGVVSVTKAKPGLASVQTREAASGGIIIDDLGYDLKITTLTQFPHPSGLCCYHVIS</sequence>
<dbReference type="Proteomes" id="UP000472241">
    <property type="component" value="Unplaced"/>
</dbReference>
<keyword evidence="2" id="KW-1185">Reference proteome</keyword>